<organism evidence="4">
    <name type="scientific">Grosmannia clavigera (strain kw1407 / UAMH 11150)</name>
    <name type="common">Blue stain fungus</name>
    <name type="synonym">Graphiocladiella clavigera</name>
    <dbReference type="NCBI Taxonomy" id="655863"/>
    <lineage>
        <taxon>Eukaryota</taxon>
        <taxon>Fungi</taxon>
        <taxon>Dikarya</taxon>
        <taxon>Ascomycota</taxon>
        <taxon>Pezizomycotina</taxon>
        <taxon>Sordariomycetes</taxon>
        <taxon>Sordariomycetidae</taxon>
        <taxon>Ophiostomatales</taxon>
        <taxon>Ophiostomataceae</taxon>
        <taxon>Leptographium</taxon>
    </lineage>
</organism>
<dbReference type="HOGENOM" id="CLU_019613_2_1_1"/>
<keyword evidence="4" id="KW-1185">Reference proteome</keyword>
<evidence type="ECO:0000259" key="2">
    <source>
        <dbReference type="PROSITE" id="PS51471"/>
    </source>
</evidence>
<keyword evidence="1" id="KW-0479">Metal-binding</keyword>
<dbReference type="eggNOG" id="ENOG502S0B1">
    <property type="taxonomic scope" value="Eukaryota"/>
</dbReference>
<dbReference type="EMBL" id="GL629769">
    <property type="protein sequence ID" value="EFX02814.1"/>
    <property type="molecule type" value="Genomic_DNA"/>
</dbReference>
<dbReference type="AlphaFoldDB" id="F0XH70"/>
<dbReference type="GO" id="GO:0016491">
    <property type="term" value="F:oxidoreductase activity"/>
    <property type="evidence" value="ECO:0007669"/>
    <property type="project" value="UniProtKB-KW"/>
</dbReference>
<dbReference type="RefSeq" id="XP_014172296.1">
    <property type="nucleotide sequence ID" value="XM_014316821.1"/>
</dbReference>
<sequence length="428" mass="46942">MGGGGPRPNWCYFNASFRPGIFRARSRRRVVFPLAVTAGLGAEQLAALLRDCQPATFGRAGEDVFDEDYRKASKLDVSAFSSSLCPYGLGIVDTVAEMLMPSDYMAGGSRGVKAELYKLNVYSGPSGHFKAHVDTPRSEQQFGSLVLCLPTVHVGGALVVRHSGQTIRHDWDIGTGLNGGDAGPPALQWAAFYSDCEHEVLEVTAGHRVTLTYNLYSVPQRVDVKGKTESMDVVRLPLYGALRDAIGNPLFLTTGSIVGYYCRHAYPHSVKSQKNAPLFPSVLKGVDLSFYKVLTVLGMKVSVRQALSPEKKYLKRYEYFKNKASANQGTVADPMKALVTESYVSKISDVKITRAGGNESHTEEDVLKVFGVCHNIFWINQSHPSAQQKGFVHLTYGNGAGINHLYTSVVMLFKVKEWEGEKRTVTAM</sequence>
<keyword evidence="1" id="KW-0560">Oxidoreductase</keyword>
<dbReference type="Pfam" id="PF13640">
    <property type="entry name" value="2OG-FeII_Oxy_3"/>
    <property type="match status" value="1"/>
</dbReference>
<evidence type="ECO:0000313" key="3">
    <source>
        <dbReference type="EMBL" id="EFX02814.1"/>
    </source>
</evidence>
<keyword evidence="1" id="KW-0408">Iron</keyword>
<dbReference type="Gene3D" id="2.60.120.620">
    <property type="entry name" value="q2cbj1_9rhob like domain"/>
    <property type="match status" value="1"/>
</dbReference>
<dbReference type="PANTHER" id="PTHR33099:SF7">
    <property type="entry name" value="MYND-TYPE DOMAIN-CONTAINING PROTEIN"/>
    <property type="match status" value="1"/>
</dbReference>
<dbReference type="STRING" id="655863.F0XH70"/>
<evidence type="ECO:0000313" key="4">
    <source>
        <dbReference type="Proteomes" id="UP000007796"/>
    </source>
</evidence>
<reference evidence="3 4" key="1">
    <citation type="journal article" date="2011" name="Proc. Natl. Acad. Sci. U.S.A.">
        <title>Genome and transcriptome analyses of the mountain pine beetle-fungal symbiont Grosmannia clavigera, a lodgepole pine pathogen.</title>
        <authorList>
            <person name="DiGuistini S."/>
            <person name="Wang Y."/>
            <person name="Liao N.Y."/>
            <person name="Taylor G."/>
            <person name="Tanguay P."/>
            <person name="Feau N."/>
            <person name="Henrissat B."/>
            <person name="Chan S.K."/>
            <person name="Hesse-Orce U."/>
            <person name="Alamouti S.M."/>
            <person name="Tsui C.K.M."/>
            <person name="Docking R.T."/>
            <person name="Levasseur A."/>
            <person name="Haridas S."/>
            <person name="Robertson G."/>
            <person name="Birol I."/>
            <person name="Holt R.A."/>
            <person name="Marra M.A."/>
            <person name="Hamelin R.C."/>
            <person name="Hirst M."/>
            <person name="Jones S.J.M."/>
            <person name="Bohlmann J."/>
            <person name="Breuil C."/>
        </authorList>
    </citation>
    <scope>NUCLEOTIDE SEQUENCE [LARGE SCALE GENOMIC DNA]</scope>
    <source>
        <strain evidence="4">kw1407 / UAMH 11150</strain>
    </source>
</reference>
<accession>F0XH70</accession>
<feature type="domain" description="Fe2OG dioxygenase" evidence="2">
    <location>
        <begin position="113"/>
        <end position="217"/>
    </location>
</feature>
<dbReference type="PANTHER" id="PTHR33099">
    <property type="entry name" value="FE2OG DIOXYGENASE DOMAIN-CONTAINING PROTEIN"/>
    <property type="match status" value="1"/>
</dbReference>
<gene>
    <name evidence="3" type="ORF">CMQ_2743</name>
</gene>
<dbReference type="OrthoDB" id="27483at2759"/>
<evidence type="ECO:0000256" key="1">
    <source>
        <dbReference type="RuleBase" id="RU003682"/>
    </source>
</evidence>
<dbReference type="GO" id="GO:0046872">
    <property type="term" value="F:metal ion binding"/>
    <property type="evidence" value="ECO:0007669"/>
    <property type="project" value="UniProtKB-KW"/>
</dbReference>
<proteinExistence type="inferred from homology"/>
<dbReference type="InterPro" id="IPR005123">
    <property type="entry name" value="Oxoglu/Fe-dep_dioxygenase_dom"/>
</dbReference>
<dbReference type="GeneID" id="25975766"/>
<dbReference type="PROSITE" id="PS51471">
    <property type="entry name" value="FE2OG_OXY"/>
    <property type="match status" value="1"/>
</dbReference>
<dbReference type="InParanoid" id="F0XH70"/>
<dbReference type="InterPro" id="IPR044862">
    <property type="entry name" value="Pro_4_hyd_alph_FE2OG_OXY"/>
</dbReference>
<dbReference type="Proteomes" id="UP000007796">
    <property type="component" value="Unassembled WGS sequence"/>
</dbReference>
<comment type="similarity">
    <text evidence="1">Belongs to the iron/ascorbate-dependent oxidoreductase family.</text>
</comment>
<protein>
    <recommendedName>
        <fullName evidence="2">Fe2OG dioxygenase domain-containing protein</fullName>
    </recommendedName>
</protein>
<name>F0XH70_GROCL</name>